<dbReference type="InterPro" id="IPR036380">
    <property type="entry name" value="Isochorismatase-like_sf"/>
</dbReference>
<evidence type="ECO:0000313" key="2">
    <source>
        <dbReference type="EMBL" id="MCS3918895.1"/>
    </source>
</evidence>
<accession>A0ABT2EPT8</accession>
<dbReference type="Pfam" id="PF00857">
    <property type="entry name" value="Isochorismatase"/>
    <property type="match status" value="1"/>
</dbReference>
<dbReference type="EMBL" id="JANUCP010000002">
    <property type="protein sequence ID" value="MCS3918895.1"/>
    <property type="molecule type" value="Genomic_DNA"/>
</dbReference>
<protein>
    <submittedName>
        <fullName evidence="2">Nicotinamidase-related amidase</fullName>
    </submittedName>
</protein>
<feature type="domain" description="Isochorismatase-like" evidence="1">
    <location>
        <begin position="10"/>
        <end position="154"/>
    </location>
</feature>
<dbReference type="InterPro" id="IPR000868">
    <property type="entry name" value="Isochorismatase-like_dom"/>
</dbReference>
<dbReference type="PANTHER" id="PTHR14119:SF3">
    <property type="entry name" value="ISOCHORISMATASE DOMAIN-CONTAINING PROTEIN 2"/>
    <property type="match status" value="1"/>
</dbReference>
<dbReference type="Proteomes" id="UP001204798">
    <property type="component" value="Unassembled WGS sequence"/>
</dbReference>
<reference evidence="2 3" key="1">
    <citation type="submission" date="2022-08" db="EMBL/GenBank/DDBJ databases">
        <title>Bacterial and archaeal communities from various locations to study Microbial Dark Matter (Phase II).</title>
        <authorList>
            <person name="Stepanauskas R."/>
        </authorList>
    </citation>
    <scope>NUCLEOTIDE SEQUENCE [LARGE SCALE GENOMIC DNA]</scope>
    <source>
        <strain evidence="2 3">PD1</strain>
    </source>
</reference>
<organism evidence="2 3">
    <name type="scientific">Candidatus Fervidibacter sacchari</name>
    <dbReference type="NCBI Taxonomy" id="1448929"/>
    <lineage>
        <taxon>Bacteria</taxon>
        <taxon>Candidatus Fervidibacterota</taxon>
        <taxon>Candidatus Fervidibacter</taxon>
    </lineage>
</organism>
<evidence type="ECO:0000259" key="1">
    <source>
        <dbReference type="Pfam" id="PF00857"/>
    </source>
</evidence>
<dbReference type="SUPFAM" id="SSF52499">
    <property type="entry name" value="Isochorismatase-like hydrolases"/>
    <property type="match status" value="1"/>
</dbReference>
<evidence type="ECO:0000313" key="3">
    <source>
        <dbReference type="Proteomes" id="UP001204798"/>
    </source>
</evidence>
<comment type="caution">
    <text evidence="2">The sequence shown here is derived from an EMBL/GenBank/DDBJ whole genome shotgun (WGS) entry which is preliminary data.</text>
</comment>
<proteinExistence type="predicted"/>
<name>A0ABT2EPT8_9BACT</name>
<sequence>MARLNLNEAVLVVVDVQERFMPVLFEPQRLVSACQLLIGGAKILGLPILVTEQLPEKLGPTVTELREVLGSDYRPIVKAEFSAFANESFRRAFAATGRTQLILCGIEAHVCIRQTTLDALDLGYDVFLVEDAISSRYEFLYRSGVQSCVEAGARRTNAEAVLFELMTTAEHPQFREVQNLVKSLAPKIYGNG</sequence>
<dbReference type="InterPro" id="IPR050993">
    <property type="entry name" value="Isochorismatase_domain"/>
</dbReference>
<dbReference type="PANTHER" id="PTHR14119">
    <property type="entry name" value="HYDROLASE"/>
    <property type="match status" value="1"/>
</dbReference>
<keyword evidence="3" id="KW-1185">Reference proteome</keyword>
<gene>
    <name evidence="2" type="ORF">M2350_001295</name>
</gene>
<dbReference type="Gene3D" id="3.40.50.850">
    <property type="entry name" value="Isochorismatase-like"/>
    <property type="match status" value="1"/>
</dbReference>
<dbReference type="RefSeq" id="WP_259094950.1">
    <property type="nucleotide sequence ID" value="NZ_CP130454.1"/>
</dbReference>